<sequence>MARSPEGEPSREKKYLKWAAGLGLIALGLIALF</sequence>
<keyword evidence="1" id="KW-0472">Membrane</keyword>
<comment type="caution">
    <text evidence="2">The sequence shown here is derived from an EMBL/GenBank/DDBJ whole genome shotgun (WGS) entry which is preliminary data.</text>
</comment>
<name>A0A0G1DL03_9BACT</name>
<dbReference type="Proteomes" id="UP000034894">
    <property type="component" value="Unassembled WGS sequence"/>
</dbReference>
<keyword evidence="1" id="KW-0812">Transmembrane</keyword>
<dbReference type="EMBL" id="LCFP01000003">
    <property type="protein sequence ID" value="KKS98247.1"/>
    <property type="molecule type" value="Genomic_DNA"/>
</dbReference>
<reference evidence="2 3" key="1">
    <citation type="journal article" date="2015" name="Nature">
        <title>rRNA introns, odd ribosomes, and small enigmatic genomes across a large radiation of phyla.</title>
        <authorList>
            <person name="Brown C.T."/>
            <person name="Hug L.A."/>
            <person name="Thomas B.C."/>
            <person name="Sharon I."/>
            <person name="Castelle C.J."/>
            <person name="Singh A."/>
            <person name="Wilkins M.J."/>
            <person name="Williams K.H."/>
            <person name="Banfield J.F."/>
        </authorList>
    </citation>
    <scope>NUCLEOTIDE SEQUENCE [LARGE SCALE GENOMIC DNA]</scope>
</reference>
<organism evidence="2 3">
    <name type="scientific">Candidatus Gottesmanbacteria bacterium GW2011_GWA2_43_14</name>
    <dbReference type="NCBI Taxonomy" id="1618443"/>
    <lineage>
        <taxon>Bacteria</taxon>
        <taxon>Candidatus Gottesmaniibacteriota</taxon>
    </lineage>
</organism>
<feature type="transmembrane region" description="Helical" evidence="1">
    <location>
        <begin position="15"/>
        <end position="32"/>
    </location>
</feature>
<gene>
    <name evidence="2" type="ORF">UV73_C0003G0189</name>
</gene>
<proteinExistence type="predicted"/>
<evidence type="ECO:0000313" key="3">
    <source>
        <dbReference type="Proteomes" id="UP000034894"/>
    </source>
</evidence>
<evidence type="ECO:0000256" key="1">
    <source>
        <dbReference type="SAM" id="Phobius"/>
    </source>
</evidence>
<evidence type="ECO:0000313" key="2">
    <source>
        <dbReference type="EMBL" id="KKS98247.1"/>
    </source>
</evidence>
<keyword evidence="1" id="KW-1133">Transmembrane helix</keyword>
<dbReference type="STRING" id="1618443.UV73_C0003G0189"/>
<protein>
    <submittedName>
        <fullName evidence="2">Uncharacterized protein</fullName>
    </submittedName>
</protein>
<dbReference type="AlphaFoldDB" id="A0A0G1DL03"/>
<accession>A0A0G1DL03</accession>